<gene>
    <name evidence="4" type="ORF">IWW36_004618</name>
</gene>
<proteinExistence type="predicted"/>
<dbReference type="InterPro" id="IPR046869">
    <property type="entry name" value="SLM1/RGC1-like_PH"/>
</dbReference>
<dbReference type="Gene3D" id="1.20.1270.60">
    <property type="entry name" value="Arfaptin homology (AH) domain/BAR domain"/>
    <property type="match status" value="1"/>
</dbReference>
<dbReference type="InterPro" id="IPR001849">
    <property type="entry name" value="PH_domain"/>
</dbReference>
<feature type="region of interest" description="Disordered" evidence="2">
    <location>
        <begin position="464"/>
        <end position="555"/>
    </location>
</feature>
<evidence type="ECO:0000259" key="3">
    <source>
        <dbReference type="PROSITE" id="PS50003"/>
    </source>
</evidence>
<protein>
    <recommendedName>
        <fullName evidence="3">PH domain-containing protein</fullName>
    </recommendedName>
</protein>
<feature type="compositionally biased region" description="Low complexity" evidence="2">
    <location>
        <begin position="520"/>
        <end position="532"/>
    </location>
</feature>
<dbReference type="InterPro" id="IPR046868">
    <property type="entry name" value="BAR_4"/>
</dbReference>
<feature type="compositionally biased region" description="Polar residues" evidence="2">
    <location>
        <begin position="542"/>
        <end position="555"/>
    </location>
</feature>
<dbReference type="Pfam" id="PF20399">
    <property type="entry name" value="PH_20"/>
    <property type="match status" value="1"/>
</dbReference>
<dbReference type="PANTHER" id="PTHR31941:SF1">
    <property type="entry name" value="CYTOSKELETAL SIGNALING PROTEIN SLM1"/>
    <property type="match status" value="1"/>
</dbReference>
<dbReference type="AlphaFoldDB" id="A0A9W8LYM1"/>
<keyword evidence="1" id="KW-0597">Phosphoprotein</keyword>
<dbReference type="Pfam" id="PF20400">
    <property type="entry name" value="BAR_4"/>
    <property type="match status" value="1"/>
</dbReference>
<dbReference type="OrthoDB" id="5598057at2759"/>
<sequence>MGFSTRKFKTLRRKRDRLPIGTIVDNAGHTYAAGDGHPHEMSVGTREAGTQDDLVVYRLNSWRNLVKEYTTYFEAFASAQKAAKKALDRAVDNFNVPLQADHCFAGVERNGVLQLSAQLRNVHQMYSTQHIRLVQHTESNTLEQLEALRSEVKDCTKEYIDHMNPIYKRLRKQAKTVEEYKYKLSRVVEAYNKRHRSQDAWLVLQQVRRELSRQAELENSLVKAMQAEHQRLLRWEASLSERFRDIVAATMVCERDSLQTTLGSIGNCLGFLDHFDTNAESRSFDQHFGSVLHTPMGLTGNSSLADYEFMHKDSEAAAVLLEGWLERESGMIKKYHNEYAVLTQQGYLHCFADQKDLLERNPEISFHLTGCSVVPLDDVRSFTVTINDKKLGRSKYAFRCAEPSIADHWVNAISSVISKPQVPELHIVGGTLRDSQAAMDAAAAAASAPNGLPTASGAPAHELAAQNAAKDDAREQPKRISELSDAASAAAERKPEEITLPTSEKSPLGSPTTNERHIVTPAPAAEETASTTHVADDEPANNLLSTFEQPTSTTN</sequence>
<dbReference type="Gene3D" id="2.30.29.30">
    <property type="entry name" value="Pleckstrin-homology domain (PH domain)/Phosphotyrosine-binding domain (PTB)"/>
    <property type="match status" value="1"/>
</dbReference>
<accession>A0A9W8LYM1</accession>
<comment type="caution">
    <text evidence="4">The sequence shown here is derived from an EMBL/GenBank/DDBJ whole genome shotgun (WGS) entry which is preliminary data.</text>
</comment>
<organism evidence="4 5">
    <name type="scientific">Coemansia brasiliensis</name>
    <dbReference type="NCBI Taxonomy" id="2650707"/>
    <lineage>
        <taxon>Eukaryota</taxon>
        <taxon>Fungi</taxon>
        <taxon>Fungi incertae sedis</taxon>
        <taxon>Zoopagomycota</taxon>
        <taxon>Kickxellomycotina</taxon>
        <taxon>Kickxellomycetes</taxon>
        <taxon>Kickxellales</taxon>
        <taxon>Kickxellaceae</taxon>
        <taxon>Coemansia</taxon>
    </lineage>
</organism>
<evidence type="ECO:0000256" key="1">
    <source>
        <dbReference type="ARBA" id="ARBA00022553"/>
    </source>
</evidence>
<feature type="compositionally biased region" description="Polar residues" evidence="2">
    <location>
        <begin position="500"/>
        <end position="513"/>
    </location>
</feature>
<name>A0A9W8LYM1_9FUNG</name>
<keyword evidence="5" id="KW-1185">Reference proteome</keyword>
<evidence type="ECO:0000256" key="2">
    <source>
        <dbReference type="SAM" id="MobiDB-lite"/>
    </source>
</evidence>
<feature type="compositionally biased region" description="Basic and acidic residues" evidence="2">
    <location>
        <begin position="469"/>
        <end position="482"/>
    </location>
</feature>
<dbReference type="SUPFAM" id="SSF103657">
    <property type="entry name" value="BAR/IMD domain-like"/>
    <property type="match status" value="1"/>
</dbReference>
<dbReference type="InterPro" id="IPR011993">
    <property type="entry name" value="PH-like_dom_sf"/>
</dbReference>
<dbReference type="SUPFAM" id="SSF50729">
    <property type="entry name" value="PH domain-like"/>
    <property type="match status" value="1"/>
</dbReference>
<evidence type="ECO:0000313" key="4">
    <source>
        <dbReference type="EMBL" id="KAJ2845848.1"/>
    </source>
</evidence>
<dbReference type="EMBL" id="JANBUW010000692">
    <property type="protein sequence ID" value="KAJ2845848.1"/>
    <property type="molecule type" value="Genomic_DNA"/>
</dbReference>
<dbReference type="SMART" id="SM00233">
    <property type="entry name" value="PH"/>
    <property type="match status" value="1"/>
</dbReference>
<dbReference type="InterPro" id="IPR027267">
    <property type="entry name" value="AH/BAR_dom_sf"/>
</dbReference>
<dbReference type="PANTHER" id="PTHR31941">
    <property type="entry name" value="CYTOSKELETAL SIGNALING PROTEIN SLM1"/>
    <property type="match status" value="1"/>
</dbReference>
<dbReference type="Proteomes" id="UP001139887">
    <property type="component" value="Unassembled WGS sequence"/>
</dbReference>
<reference evidence="4" key="1">
    <citation type="submission" date="2022-07" db="EMBL/GenBank/DDBJ databases">
        <title>Phylogenomic reconstructions and comparative analyses of Kickxellomycotina fungi.</title>
        <authorList>
            <person name="Reynolds N.K."/>
            <person name="Stajich J.E."/>
            <person name="Barry K."/>
            <person name="Grigoriev I.V."/>
            <person name="Crous P."/>
            <person name="Smith M.E."/>
        </authorList>
    </citation>
    <scope>NUCLEOTIDE SEQUENCE</scope>
    <source>
        <strain evidence="4">NRRL 1566</strain>
    </source>
</reference>
<feature type="domain" description="PH" evidence="3">
    <location>
        <begin position="318"/>
        <end position="418"/>
    </location>
</feature>
<evidence type="ECO:0000313" key="5">
    <source>
        <dbReference type="Proteomes" id="UP001139887"/>
    </source>
</evidence>
<dbReference type="PROSITE" id="PS50003">
    <property type="entry name" value="PH_DOMAIN"/>
    <property type="match status" value="1"/>
</dbReference>